<dbReference type="GO" id="GO:0015450">
    <property type="term" value="F:protein-transporting ATPase activity"/>
    <property type="evidence" value="ECO:0007669"/>
    <property type="project" value="InterPro"/>
</dbReference>
<dbReference type="Pfam" id="PF02355">
    <property type="entry name" value="SecD_SecF_C"/>
    <property type="match status" value="1"/>
</dbReference>
<evidence type="ECO:0000256" key="8">
    <source>
        <dbReference type="ARBA" id="ARBA00023010"/>
    </source>
</evidence>
<dbReference type="NCBIfam" id="TIGR00966">
    <property type="entry name" value="transloc_SecF"/>
    <property type="match status" value="1"/>
</dbReference>
<evidence type="ECO:0000256" key="6">
    <source>
        <dbReference type="ARBA" id="ARBA00022927"/>
    </source>
</evidence>
<evidence type="ECO:0000256" key="7">
    <source>
        <dbReference type="ARBA" id="ARBA00022989"/>
    </source>
</evidence>
<feature type="transmembrane region" description="Helical" evidence="10">
    <location>
        <begin position="263"/>
        <end position="281"/>
    </location>
</feature>
<evidence type="ECO:0000256" key="5">
    <source>
        <dbReference type="ARBA" id="ARBA00022692"/>
    </source>
</evidence>
<keyword evidence="7 10" id="KW-1133">Transmembrane helix</keyword>
<dbReference type="GO" id="GO:0065002">
    <property type="term" value="P:intracellular protein transmembrane transport"/>
    <property type="evidence" value="ECO:0007669"/>
    <property type="project" value="UniProtKB-UniRule"/>
</dbReference>
<dbReference type="Proteomes" id="UP000220922">
    <property type="component" value="Unassembled WGS sequence"/>
</dbReference>
<dbReference type="HAMAP" id="MF_01464_B">
    <property type="entry name" value="SecF_B"/>
    <property type="match status" value="1"/>
</dbReference>
<dbReference type="OrthoDB" id="9805019at2"/>
<dbReference type="PRINTS" id="PR01755">
    <property type="entry name" value="SECFTRNLCASE"/>
</dbReference>
<feature type="transmembrane region" description="Helical" evidence="10">
    <location>
        <begin position="287"/>
        <end position="313"/>
    </location>
</feature>
<comment type="function">
    <text evidence="10">Part of the Sec protein translocase complex. Interacts with the SecYEG preprotein conducting channel. SecDF uses the proton motive force (PMF) to complete protein translocation after the ATP-dependent function of SecA.</text>
</comment>
<feature type="transmembrane region" description="Helical" evidence="10">
    <location>
        <begin position="9"/>
        <end position="32"/>
    </location>
</feature>
<evidence type="ECO:0000259" key="11">
    <source>
        <dbReference type="Pfam" id="PF02355"/>
    </source>
</evidence>
<evidence type="ECO:0000313" key="13">
    <source>
        <dbReference type="Proteomes" id="UP000220922"/>
    </source>
</evidence>
<comment type="subcellular location">
    <subcellularLocation>
        <location evidence="1 10">Cell membrane</location>
        <topology evidence="1 10">Multi-pass membrane protein</topology>
    </subcellularLocation>
</comment>
<keyword evidence="5 10" id="KW-0812">Transmembrane</keyword>
<dbReference type="Gene3D" id="1.20.1640.10">
    <property type="entry name" value="Multidrug efflux transporter AcrB transmembrane domain"/>
    <property type="match status" value="1"/>
</dbReference>
<dbReference type="GO" id="GO:0005886">
    <property type="term" value="C:plasma membrane"/>
    <property type="evidence" value="ECO:0007669"/>
    <property type="project" value="UniProtKB-SubCell"/>
</dbReference>
<evidence type="ECO:0000256" key="9">
    <source>
        <dbReference type="ARBA" id="ARBA00023136"/>
    </source>
</evidence>
<organism evidence="12 13">
    <name type="scientific">Candidatus Chloroploca asiatica</name>
    <dbReference type="NCBI Taxonomy" id="1506545"/>
    <lineage>
        <taxon>Bacteria</taxon>
        <taxon>Bacillati</taxon>
        <taxon>Chloroflexota</taxon>
        <taxon>Chloroflexia</taxon>
        <taxon>Chloroflexales</taxon>
        <taxon>Chloroflexineae</taxon>
        <taxon>Oscillochloridaceae</taxon>
        <taxon>Candidatus Chloroploca</taxon>
    </lineage>
</organism>
<protein>
    <recommendedName>
        <fullName evidence="10">Protein-export membrane protein SecF</fullName>
    </recommendedName>
</protein>
<sequence length="335" mass="37297">MEQLVKRRYWWFVLSLVMILPGLYFLLLHPLITTGQPRFGLRPSIDFSGGALWEVRFAERAPGELGSSEVGAAFAAAGFDNAQVQMSQVDLDGTPIVTALVRTRPLNEQTPLQDRQAVEAALNEQIGAAAIERLESVGPTVSQESTRSAVLAVVGASLMILLYLTWAFRKAPHPVRYGMCAIISMVHDVVIIIGVAAIFSTFNPRFEVDALFLTALLTILSFSVHDTIVVFDRVRENLLARQPDQEFGDLVNHSIVQTLPRSINTQMTTFFTLTALLFFGGETIQNFVLILLIGLIVGTYSSIFNAAQILVVWEHREWKNWFGRGRRDHEKPATV</sequence>
<keyword evidence="4" id="KW-0997">Cell inner membrane</keyword>
<comment type="subunit">
    <text evidence="10">Forms a complex with SecD. Part of the essential Sec protein translocation apparatus which comprises SecA, SecYEG and auxiliary proteins SecDF. Other proteins may also be involved.</text>
</comment>
<feature type="transmembrane region" description="Helical" evidence="10">
    <location>
        <begin position="180"/>
        <end position="199"/>
    </location>
</feature>
<feature type="transmembrane region" description="Helical" evidence="10">
    <location>
        <begin position="149"/>
        <end position="168"/>
    </location>
</feature>
<keyword evidence="8 10" id="KW-0811">Translocation</keyword>
<comment type="caution">
    <text evidence="12">The sequence shown here is derived from an EMBL/GenBank/DDBJ whole genome shotgun (WGS) entry which is preliminary data.</text>
</comment>
<name>A0A2H3KG11_9CHLR</name>
<accession>A0A2H3KG11</accession>
<keyword evidence="9 10" id="KW-0472">Membrane</keyword>
<dbReference type="RefSeq" id="WP_097655363.1">
    <property type="nucleotide sequence ID" value="NZ_LYXE01000188.1"/>
</dbReference>
<dbReference type="SUPFAM" id="SSF82866">
    <property type="entry name" value="Multidrug efflux transporter AcrB transmembrane domain"/>
    <property type="match status" value="1"/>
</dbReference>
<dbReference type="FunFam" id="1.20.1640.10:FF:000055">
    <property type="entry name" value="Protein-export membrane protein SecF"/>
    <property type="match status" value="1"/>
</dbReference>
<dbReference type="InterPro" id="IPR005665">
    <property type="entry name" value="SecF_bac"/>
</dbReference>
<dbReference type="GO" id="GO:0006605">
    <property type="term" value="P:protein targeting"/>
    <property type="evidence" value="ECO:0007669"/>
    <property type="project" value="UniProtKB-UniRule"/>
</dbReference>
<keyword evidence="13" id="KW-1185">Reference proteome</keyword>
<dbReference type="EMBL" id="LYXE01000188">
    <property type="protein sequence ID" value="PDV96644.1"/>
    <property type="molecule type" value="Genomic_DNA"/>
</dbReference>
<dbReference type="InterPro" id="IPR022645">
    <property type="entry name" value="SecD/SecF_bac"/>
</dbReference>
<feature type="domain" description="Protein export membrane protein SecD/SecF C-terminal" evidence="11">
    <location>
        <begin position="120"/>
        <end position="315"/>
    </location>
</feature>
<dbReference type="InterPro" id="IPR048634">
    <property type="entry name" value="SecD_SecF_C"/>
</dbReference>
<evidence type="ECO:0000313" key="12">
    <source>
        <dbReference type="EMBL" id="PDV96644.1"/>
    </source>
</evidence>
<reference evidence="12 13" key="1">
    <citation type="submission" date="2016-05" db="EMBL/GenBank/DDBJ databases">
        <authorList>
            <person name="Lavstsen T."/>
            <person name="Jespersen J.S."/>
        </authorList>
    </citation>
    <scope>NUCLEOTIDE SEQUENCE [LARGE SCALE GENOMIC DNA]</scope>
    <source>
        <strain evidence="12 13">B7-9</strain>
    </source>
</reference>
<dbReference type="AlphaFoldDB" id="A0A2H3KG11"/>
<evidence type="ECO:0000256" key="10">
    <source>
        <dbReference type="HAMAP-Rule" id="MF_01464"/>
    </source>
</evidence>
<keyword evidence="2 10" id="KW-0813">Transport</keyword>
<dbReference type="PANTHER" id="PTHR30081:SF8">
    <property type="entry name" value="PROTEIN TRANSLOCASE SUBUNIT SECF"/>
    <property type="match status" value="1"/>
</dbReference>
<gene>
    <name evidence="10" type="primary">secF</name>
    <name evidence="12" type="ORF">A9Q02_06595</name>
</gene>
<dbReference type="PANTHER" id="PTHR30081">
    <property type="entry name" value="PROTEIN-EXPORT MEMBRANE PROTEIN SEC"/>
    <property type="match status" value="1"/>
</dbReference>
<proteinExistence type="inferred from homology"/>
<comment type="similarity">
    <text evidence="10">Belongs to the SecD/SecF family. SecF subfamily.</text>
</comment>
<evidence type="ECO:0000256" key="2">
    <source>
        <dbReference type="ARBA" id="ARBA00022448"/>
    </source>
</evidence>
<evidence type="ECO:0000256" key="4">
    <source>
        <dbReference type="ARBA" id="ARBA00022519"/>
    </source>
</evidence>
<evidence type="ECO:0000256" key="1">
    <source>
        <dbReference type="ARBA" id="ARBA00004651"/>
    </source>
</evidence>
<evidence type="ECO:0000256" key="3">
    <source>
        <dbReference type="ARBA" id="ARBA00022475"/>
    </source>
</evidence>
<feature type="transmembrane region" description="Helical" evidence="10">
    <location>
        <begin position="211"/>
        <end position="231"/>
    </location>
</feature>
<keyword evidence="6 10" id="KW-0653">Protein transport</keyword>
<keyword evidence="3 10" id="KW-1003">Cell membrane</keyword>
<dbReference type="InterPro" id="IPR022813">
    <property type="entry name" value="SecD/SecF_arch_bac"/>
</dbReference>
<dbReference type="GO" id="GO:0043952">
    <property type="term" value="P:protein transport by the Sec complex"/>
    <property type="evidence" value="ECO:0007669"/>
    <property type="project" value="UniProtKB-UniRule"/>
</dbReference>